<feature type="domain" description="Transposase IS110-like N-terminal" evidence="1">
    <location>
        <begin position="4"/>
        <end position="97"/>
    </location>
</feature>
<dbReference type="Proteomes" id="UP000343317">
    <property type="component" value="Unassembled WGS sequence"/>
</dbReference>
<dbReference type="GO" id="GO:0003677">
    <property type="term" value="F:DNA binding"/>
    <property type="evidence" value="ECO:0007669"/>
    <property type="project" value="InterPro"/>
</dbReference>
<evidence type="ECO:0000259" key="1">
    <source>
        <dbReference type="Pfam" id="PF01548"/>
    </source>
</evidence>
<dbReference type="EMBL" id="CABPSM010000031">
    <property type="protein sequence ID" value="VVE58274.1"/>
    <property type="molecule type" value="Genomic_DNA"/>
</dbReference>
<dbReference type="Pfam" id="PF01548">
    <property type="entry name" value="DEDD_Tnp_IS110"/>
    <property type="match status" value="1"/>
</dbReference>
<dbReference type="InterPro" id="IPR002525">
    <property type="entry name" value="Transp_IS110-like_N"/>
</dbReference>
<evidence type="ECO:0000313" key="2">
    <source>
        <dbReference type="EMBL" id="VVE58274.1"/>
    </source>
</evidence>
<sequence length="121" mass="13305">METGPLSVWFYHGLRQRGVPVDCIHARHVHAALATQLNKTDANDAHGIAQLTRSGWYRPVAVKSIASHEVRLLLGARSQLVSMRTGLYNQIRGVLKTFGVVLPALAAPARSSLNSMCQQHR</sequence>
<dbReference type="GO" id="GO:0004803">
    <property type="term" value="F:transposase activity"/>
    <property type="evidence" value="ECO:0007669"/>
    <property type="project" value="InterPro"/>
</dbReference>
<protein>
    <submittedName>
        <fullName evidence="2">Transposase</fullName>
    </submittedName>
</protein>
<dbReference type="RefSeq" id="WP_150624585.1">
    <property type="nucleotide sequence ID" value="NZ_CABPSM010000031.1"/>
</dbReference>
<keyword evidence="3" id="KW-1185">Reference proteome</keyword>
<reference evidence="2 3" key="1">
    <citation type="submission" date="2019-08" db="EMBL/GenBank/DDBJ databases">
        <authorList>
            <person name="Peeters C."/>
        </authorList>
    </citation>
    <scope>NUCLEOTIDE SEQUENCE [LARGE SCALE GENOMIC DNA]</scope>
    <source>
        <strain evidence="2 3">LMG 31112</strain>
    </source>
</reference>
<accession>A0A5E4ZB29</accession>
<dbReference type="AlphaFoldDB" id="A0A5E4ZB29"/>
<dbReference type="PANTHER" id="PTHR33055">
    <property type="entry name" value="TRANSPOSASE FOR INSERTION SEQUENCE ELEMENT IS1111A"/>
    <property type="match status" value="1"/>
</dbReference>
<organism evidence="2 3">
    <name type="scientific">Pandoraea horticolens</name>
    <dbReference type="NCBI Taxonomy" id="2508298"/>
    <lineage>
        <taxon>Bacteria</taxon>
        <taxon>Pseudomonadati</taxon>
        <taxon>Pseudomonadota</taxon>
        <taxon>Betaproteobacteria</taxon>
        <taxon>Burkholderiales</taxon>
        <taxon>Burkholderiaceae</taxon>
        <taxon>Pandoraea</taxon>
    </lineage>
</organism>
<proteinExistence type="predicted"/>
<evidence type="ECO:0000313" key="3">
    <source>
        <dbReference type="Proteomes" id="UP000343317"/>
    </source>
</evidence>
<gene>
    <name evidence="2" type="ORF">PHO31112_05293</name>
</gene>
<dbReference type="InterPro" id="IPR047650">
    <property type="entry name" value="Transpos_IS110"/>
</dbReference>
<name>A0A5E4ZB29_9BURK</name>
<dbReference type="GO" id="GO:0006313">
    <property type="term" value="P:DNA transposition"/>
    <property type="evidence" value="ECO:0007669"/>
    <property type="project" value="InterPro"/>
</dbReference>
<dbReference type="PANTHER" id="PTHR33055:SF3">
    <property type="entry name" value="PUTATIVE TRANSPOSASE FOR IS117-RELATED"/>
    <property type="match status" value="1"/>
</dbReference>